<evidence type="ECO:0000313" key="8">
    <source>
        <dbReference type="EMBL" id="OCF56403.1"/>
    </source>
</evidence>
<evidence type="ECO:0000256" key="1">
    <source>
        <dbReference type="ARBA" id="ARBA00004141"/>
    </source>
</evidence>
<dbReference type="FunFam" id="1.20.1250.20:FF:000064">
    <property type="entry name" value="MFS allantoate transporter"/>
    <property type="match status" value="1"/>
</dbReference>
<dbReference type="PANTHER" id="PTHR43791:SF70">
    <property type="entry name" value="MAJOR FACILITATOR SUPERFAMILY (MFS) PROFILE DOMAIN-CONTAINING PROTEIN"/>
    <property type="match status" value="1"/>
</dbReference>
<evidence type="ECO:0000256" key="2">
    <source>
        <dbReference type="ARBA" id="ARBA00022448"/>
    </source>
</evidence>
<keyword evidence="5 7" id="KW-0472">Membrane</keyword>
<name>A0A1B9ILL1_9TREE</name>
<accession>A0A1B9ILL1</accession>
<keyword evidence="3 7" id="KW-0812">Transmembrane</keyword>
<dbReference type="InterPro" id="IPR011701">
    <property type="entry name" value="MFS"/>
</dbReference>
<dbReference type="Proteomes" id="UP000092583">
    <property type="component" value="Unassembled WGS sequence"/>
</dbReference>
<dbReference type="GO" id="GO:0022857">
    <property type="term" value="F:transmembrane transporter activity"/>
    <property type="evidence" value="ECO:0007669"/>
    <property type="project" value="InterPro"/>
</dbReference>
<dbReference type="SUPFAM" id="SSF103473">
    <property type="entry name" value="MFS general substrate transporter"/>
    <property type="match status" value="1"/>
</dbReference>
<feature type="transmembrane region" description="Helical" evidence="7">
    <location>
        <begin position="477"/>
        <end position="495"/>
    </location>
</feature>
<dbReference type="OrthoDB" id="6730379at2759"/>
<reference evidence="8 9" key="1">
    <citation type="submission" date="2013-07" db="EMBL/GenBank/DDBJ databases">
        <title>The Genome Sequence of Kwoniella mangroviensis CBS10435.</title>
        <authorList>
            <consortium name="The Broad Institute Genome Sequencing Platform"/>
            <person name="Cuomo C."/>
            <person name="Litvintseva A."/>
            <person name="Chen Y."/>
            <person name="Heitman J."/>
            <person name="Sun S."/>
            <person name="Springer D."/>
            <person name="Dromer F."/>
            <person name="Young S.K."/>
            <person name="Zeng Q."/>
            <person name="Gargeya S."/>
            <person name="Fitzgerald M."/>
            <person name="Abouelleil A."/>
            <person name="Alvarado L."/>
            <person name="Berlin A.M."/>
            <person name="Chapman S.B."/>
            <person name="Dewar J."/>
            <person name="Goldberg J."/>
            <person name="Griggs A."/>
            <person name="Gujja S."/>
            <person name="Hansen M."/>
            <person name="Howarth C."/>
            <person name="Imamovic A."/>
            <person name="Larimer J."/>
            <person name="McCowan C."/>
            <person name="Murphy C."/>
            <person name="Pearson M."/>
            <person name="Priest M."/>
            <person name="Roberts A."/>
            <person name="Saif S."/>
            <person name="Shea T."/>
            <person name="Sykes S."/>
            <person name="Wortman J."/>
            <person name="Nusbaum C."/>
            <person name="Birren B."/>
        </authorList>
    </citation>
    <scope>NUCLEOTIDE SEQUENCE [LARGE SCALE GENOMIC DNA]</scope>
    <source>
        <strain evidence="8 9">CBS 10435</strain>
    </source>
</reference>
<feature type="transmembrane region" description="Helical" evidence="7">
    <location>
        <begin position="408"/>
        <end position="427"/>
    </location>
</feature>
<gene>
    <name evidence="8" type="ORF">L486_06347</name>
</gene>
<organism evidence="8 9">
    <name type="scientific">Kwoniella mangroviensis CBS 10435</name>
    <dbReference type="NCBI Taxonomy" id="1331196"/>
    <lineage>
        <taxon>Eukaryota</taxon>
        <taxon>Fungi</taxon>
        <taxon>Dikarya</taxon>
        <taxon>Basidiomycota</taxon>
        <taxon>Agaricomycotina</taxon>
        <taxon>Tremellomycetes</taxon>
        <taxon>Tremellales</taxon>
        <taxon>Cryptococcaceae</taxon>
        <taxon>Kwoniella</taxon>
    </lineage>
</organism>
<evidence type="ECO:0000256" key="3">
    <source>
        <dbReference type="ARBA" id="ARBA00022692"/>
    </source>
</evidence>
<keyword evidence="9" id="KW-1185">Reference proteome</keyword>
<dbReference type="GO" id="GO:0016020">
    <property type="term" value="C:membrane"/>
    <property type="evidence" value="ECO:0007669"/>
    <property type="project" value="UniProtKB-SubCell"/>
</dbReference>
<feature type="transmembrane region" description="Helical" evidence="7">
    <location>
        <begin position="230"/>
        <end position="251"/>
    </location>
</feature>
<evidence type="ECO:0008006" key="10">
    <source>
        <dbReference type="Google" id="ProtNLM"/>
    </source>
</evidence>
<sequence>MSKEQQRAVDSEKDQIGVVVDVAPEDDRDLKGDIVLASHHEVGLDLYTQNEGYEYTIEESKSILRKIDLRILPIFCLTQGLAFLDKTAINYGNLFGMKAGVNVTSSQFSWFASAFYLGYLVSAWPGNILLQKYNTGRVMGSICFVWGIICACTAACHNFAGVLINRLLLGCLESAVTPGLGLMTPLWWKLDEIPVRHLTWYSFNGWAGIIGGLVSYGIGHATGSGIPTWALIFVVFGSFTSLWGIVILLFLPDSPASARFLNKDQKVIAIKRVAENRTGTKNTKFKWEQVGEALRDPKTYCLFLASVAAQIPNGVVTNFSSIIASHPLSIIRTVEISGFGFNQLQTTLLDIPSSVLQIISLIASGYFAGRFKNSRAIMMFIGNATCIIAACCLTYAPKSQTWGRLVAFWFTGFASVGFSLGMVMITANVGGYTKRQTMTAINFVGYCIGNIAGPHVVIGEEKALGYPTATKAMLAGYTVKTVFHVFLGLYMLYWNRRWDQEAKKRGEKLSEVERAKKAELIGMTDATEWNNPYFRYCL</sequence>
<dbReference type="EMBL" id="KV700091">
    <property type="protein sequence ID" value="OCF56403.1"/>
    <property type="molecule type" value="Genomic_DNA"/>
</dbReference>
<dbReference type="Pfam" id="PF07690">
    <property type="entry name" value="MFS_1"/>
    <property type="match status" value="1"/>
</dbReference>
<feature type="transmembrane region" description="Helical" evidence="7">
    <location>
        <begin position="167"/>
        <end position="188"/>
    </location>
</feature>
<reference evidence="9" key="2">
    <citation type="submission" date="2013-12" db="EMBL/GenBank/DDBJ databases">
        <title>Evolution of pathogenesis and genome organization in the Tremellales.</title>
        <authorList>
            <person name="Cuomo C."/>
            <person name="Litvintseva A."/>
            <person name="Heitman J."/>
            <person name="Chen Y."/>
            <person name="Sun S."/>
            <person name="Springer D."/>
            <person name="Dromer F."/>
            <person name="Young S."/>
            <person name="Zeng Q."/>
            <person name="Chapman S."/>
            <person name="Gujja S."/>
            <person name="Saif S."/>
            <person name="Birren B."/>
        </authorList>
    </citation>
    <scope>NUCLEOTIDE SEQUENCE [LARGE SCALE GENOMIC DNA]</scope>
    <source>
        <strain evidence="9">CBS 10435</strain>
    </source>
</reference>
<evidence type="ECO:0000256" key="7">
    <source>
        <dbReference type="SAM" id="Phobius"/>
    </source>
</evidence>
<feature type="transmembrane region" description="Helical" evidence="7">
    <location>
        <begin position="439"/>
        <end position="457"/>
    </location>
</feature>
<dbReference type="PANTHER" id="PTHR43791">
    <property type="entry name" value="PERMEASE-RELATED"/>
    <property type="match status" value="1"/>
</dbReference>
<feature type="transmembrane region" description="Helical" evidence="7">
    <location>
        <begin position="142"/>
        <end position="161"/>
    </location>
</feature>
<evidence type="ECO:0000256" key="4">
    <source>
        <dbReference type="ARBA" id="ARBA00022989"/>
    </source>
</evidence>
<keyword evidence="2" id="KW-0813">Transport</keyword>
<evidence type="ECO:0000256" key="6">
    <source>
        <dbReference type="ARBA" id="ARBA00037968"/>
    </source>
</evidence>
<proteinExistence type="inferred from homology"/>
<dbReference type="InterPro" id="IPR036259">
    <property type="entry name" value="MFS_trans_sf"/>
</dbReference>
<dbReference type="AlphaFoldDB" id="A0A1B9ILL1"/>
<feature type="transmembrane region" description="Helical" evidence="7">
    <location>
        <begin position="200"/>
        <end position="218"/>
    </location>
</feature>
<evidence type="ECO:0000256" key="5">
    <source>
        <dbReference type="ARBA" id="ARBA00023136"/>
    </source>
</evidence>
<feature type="transmembrane region" description="Helical" evidence="7">
    <location>
        <begin position="376"/>
        <end position="396"/>
    </location>
</feature>
<comment type="similarity">
    <text evidence="6">Belongs to the major facilitator superfamily. Allantoate permease family.</text>
</comment>
<protein>
    <recommendedName>
        <fullName evidence="10">Major facilitator superfamily (MFS) profile domain-containing protein</fullName>
    </recommendedName>
</protein>
<evidence type="ECO:0000313" key="9">
    <source>
        <dbReference type="Proteomes" id="UP000092583"/>
    </source>
</evidence>
<comment type="subcellular location">
    <subcellularLocation>
        <location evidence="1">Membrane</location>
        <topology evidence="1">Multi-pass membrane protein</topology>
    </subcellularLocation>
</comment>
<keyword evidence="4 7" id="KW-1133">Transmembrane helix</keyword>
<feature type="transmembrane region" description="Helical" evidence="7">
    <location>
        <begin position="71"/>
        <end position="89"/>
    </location>
</feature>
<dbReference type="Gene3D" id="1.20.1250.20">
    <property type="entry name" value="MFS general substrate transporter like domains"/>
    <property type="match status" value="2"/>
</dbReference>
<feature type="transmembrane region" description="Helical" evidence="7">
    <location>
        <begin position="109"/>
        <end position="130"/>
    </location>
</feature>